<sequence>MTALQLLSCKPGAFRRKETTGFFPQIIHSASSYFTSTKQPEPKYISALNLAKFLIERDTSWEATYP</sequence>
<evidence type="ECO:0000313" key="1">
    <source>
        <dbReference type="EMBL" id="KAG6641808.1"/>
    </source>
</evidence>
<reference evidence="1" key="1">
    <citation type="submission" date="2020-12" db="EMBL/GenBank/DDBJ databases">
        <title>WGS assembly of Carya illinoinensis cv. Pawnee.</title>
        <authorList>
            <person name="Platts A."/>
            <person name="Shu S."/>
            <person name="Wright S."/>
            <person name="Barry K."/>
            <person name="Edger P."/>
            <person name="Pires J.C."/>
            <person name="Schmutz J."/>
        </authorList>
    </citation>
    <scope>NUCLEOTIDE SEQUENCE</scope>
    <source>
        <tissue evidence="1">Leaf</tissue>
    </source>
</reference>
<dbReference type="AlphaFoldDB" id="A0A8T1PIK2"/>
<gene>
    <name evidence="1" type="ORF">CIPAW_09G098800</name>
    <name evidence="2" type="ORF">I3842_09G096600</name>
</gene>
<comment type="caution">
    <text evidence="1">The sequence shown here is derived from an EMBL/GenBank/DDBJ whole genome shotgun (WGS) entry which is preliminary data.</text>
</comment>
<organism evidence="1 3">
    <name type="scientific">Carya illinoinensis</name>
    <name type="common">Pecan</name>
    <dbReference type="NCBI Taxonomy" id="32201"/>
    <lineage>
        <taxon>Eukaryota</taxon>
        <taxon>Viridiplantae</taxon>
        <taxon>Streptophyta</taxon>
        <taxon>Embryophyta</taxon>
        <taxon>Tracheophyta</taxon>
        <taxon>Spermatophyta</taxon>
        <taxon>Magnoliopsida</taxon>
        <taxon>eudicotyledons</taxon>
        <taxon>Gunneridae</taxon>
        <taxon>Pentapetalae</taxon>
        <taxon>rosids</taxon>
        <taxon>fabids</taxon>
        <taxon>Fagales</taxon>
        <taxon>Juglandaceae</taxon>
        <taxon>Carya</taxon>
    </lineage>
</organism>
<dbReference type="EMBL" id="CM031833">
    <property type="protein sequence ID" value="KAG6695431.1"/>
    <property type="molecule type" value="Genomic_DNA"/>
</dbReference>
<accession>A0A8T1PIK2</accession>
<name>A0A8T1PIK2_CARIL</name>
<reference evidence="2" key="2">
    <citation type="submission" date="2021-01" db="EMBL/GenBank/DDBJ databases">
        <authorList>
            <person name="Lovell J.T."/>
            <person name="Bentley N."/>
            <person name="Bhattarai G."/>
            <person name="Jenkins J.W."/>
            <person name="Sreedasyam A."/>
            <person name="Alarcon Y."/>
            <person name="Bock C."/>
            <person name="Boston L."/>
            <person name="Carlson J."/>
            <person name="Cervantes K."/>
            <person name="Clermont K."/>
            <person name="Krom N."/>
            <person name="Kubenka K."/>
            <person name="Mamidi S."/>
            <person name="Mattison C."/>
            <person name="Monteros M."/>
            <person name="Pisani C."/>
            <person name="Plott C."/>
            <person name="Rajasekar S."/>
            <person name="Rhein H.S."/>
            <person name="Rohla C."/>
            <person name="Song M."/>
            <person name="Hilaire R.S."/>
            <person name="Shu S."/>
            <person name="Wells L."/>
            <person name="Wang X."/>
            <person name="Webber J."/>
            <person name="Heerema R.J."/>
            <person name="Klein P."/>
            <person name="Conner P."/>
            <person name="Grauke L."/>
            <person name="Grimwood J."/>
            <person name="Schmutz J."/>
            <person name="Randall J.J."/>
        </authorList>
    </citation>
    <scope>NUCLEOTIDE SEQUENCE</scope>
    <source>
        <tissue evidence="2">Leaf</tissue>
    </source>
</reference>
<dbReference type="Proteomes" id="UP000811246">
    <property type="component" value="Chromosome 9"/>
</dbReference>
<keyword evidence="3" id="KW-1185">Reference proteome</keyword>
<evidence type="ECO:0000313" key="3">
    <source>
        <dbReference type="Proteomes" id="UP000811609"/>
    </source>
</evidence>
<dbReference type="EMBL" id="CM031817">
    <property type="protein sequence ID" value="KAG6641808.1"/>
    <property type="molecule type" value="Genomic_DNA"/>
</dbReference>
<proteinExistence type="predicted"/>
<dbReference type="Proteomes" id="UP000811609">
    <property type="component" value="Chromosome 9"/>
</dbReference>
<protein>
    <submittedName>
        <fullName evidence="1">Uncharacterized protein</fullName>
    </submittedName>
</protein>
<evidence type="ECO:0000313" key="2">
    <source>
        <dbReference type="EMBL" id="KAG6695431.1"/>
    </source>
</evidence>